<evidence type="ECO:0000313" key="2">
    <source>
        <dbReference type="Proteomes" id="UP000829354"/>
    </source>
</evidence>
<protein>
    <submittedName>
        <fullName evidence="1">Uncharacterized protein</fullName>
    </submittedName>
</protein>
<proteinExistence type="predicted"/>
<name>A0AAE9JAH5_CAEBR</name>
<dbReference type="EMBL" id="CP092622">
    <property type="protein sequence ID" value="UMM23228.1"/>
    <property type="molecule type" value="Genomic_DNA"/>
</dbReference>
<accession>A0AAE9JAH5</accession>
<gene>
    <name evidence="1" type="ORF">L5515_004052</name>
</gene>
<evidence type="ECO:0000313" key="1">
    <source>
        <dbReference type="EMBL" id="UMM23228.1"/>
    </source>
</evidence>
<organism evidence="1 2">
    <name type="scientific">Caenorhabditis briggsae</name>
    <dbReference type="NCBI Taxonomy" id="6238"/>
    <lineage>
        <taxon>Eukaryota</taxon>
        <taxon>Metazoa</taxon>
        <taxon>Ecdysozoa</taxon>
        <taxon>Nematoda</taxon>
        <taxon>Chromadorea</taxon>
        <taxon>Rhabditida</taxon>
        <taxon>Rhabditina</taxon>
        <taxon>Rhabditomorpha</taxon>
        <taxon>Rhabditoidea</taxon>
        <taxon>Rhabditidae</taxon>
        <taxon>Peloderinae</taxon>
        <taxon>Caenorhabditis</taxon>
    </lineage>
</organism>
<reference evidence="1 2" key="1">
    <citation type="submission" date="2022-04" db="EMBL/GenBank/DDBJ databases">
        <title>Chromosome-level reference genomes for two strains of Caenorhabditis briggsae: an improved platform for comparative genomics.</title>
        <authorList>
            <person name="Stevens L."/>
            <person name="Andersen E."/>
        </authorList>
    </citation>
    <scope>NUCLEOTIDE SEQUENCE [LARGE SCALE GENOMIC DNA]</scope>
    <source>
        <strain evidence="1">VX34</strain>
        <tissue evidence="1">Whole-organism</tissue>
    </source>
</reference>
<dbReference type="AlphaFoldDB" id="A0AAE9JAH5"/>
<dbReference type="Proteomes" id="UP000829354">
    <property type="component" value="Chromosome III"/>
</dbReference>
<keyword evidence="2" id="KW-1185">Reference proteome</keyword>
<sequence length="78" mass="8804">MKLINRALLTLHSGKKDSLLALPEKDDHLGYLRSHIGSDDERGISMTSEQLTGYGSCRCGIFGQDHRRFSSEFYVSEQ</sequence>